<proteinExistence type="predicted"/>
<accession>A0A8T1TZZ5</accession>
<evidence type="ECO:0000313" key="2">
    <source>
        <dbReference type="EMBL" id="KAG6952147.1"/>
    </source>
</evidence>
<organism evidence="2 3">
    <name type="scientific">Phytophthora cactorum</name>
    <dbReference type="NCBI Taxonomy" id="29920"/>
    <lineage>
        <taxon>Eukaryota</taxon>
        <taxon>Sar</taxon>
        <taxon>Stramenopiles</taxon>
        <taxon>Oomycota</taxon>
        <taxon>Peronosporomycetes</taxon>
        <taxon>Peronosporales</taxon>
        <taxon>Peronosporaceae</taxon>
        <taxon>Phytophthora</taxon>
    </lineage>
</organism>
<dbReference type="EMBL" id="JAENGZ010000945">
    <property type="protein sequence ID" value="KAG6952147.1"/>
    <property type="molecule type" value="Genomic_DNA"/>
</dbReference>
<evidence type="ECO:0000256" key="1">
    <source>
        <dbReference type="SAM" id="Phobius"/>
    </source>
</evidence>
<keyword evidence="1" id="KW-0472">Membrane</keyword>
<name>A0A8T1TZZ5_9STRA</name>
<feature type="transmembrane region" description="Helical" evidence="1">
    <location>
        <begin position="44"/>
        <end position="66"/>
    </location>
</feature>
<reference evidence="2" key="1">
    <citation type="submission" date="2021-01" db="EMBL/GenBank/DDBJ databases">
        <title>Phytophthora aleatoria, a newly-described species from Pinus radiata is distinct from Phytophthora cactorum isolates based on comparative genomics.</title>
        <authorList>
            <person name="Mcdougal R."/>
            <person name="Panda P."/>
            <person name="Williams N."/>
            <person name="Studholme D.J."/>
        </authorList>
    </citation>
    <scope>NUCLEOTIDE SEQUENCE</scope>
    <source>
        <strain evidence="2">NZFS 3830</strain>
    </source>
</reference>
<dbReference type="AlphaFoldDB" id="A0A8T1TZZ5"/>
<protein>
    <submittedName>
        <fullName evidence="2">Uncharacterized protein</fullName>
    </submittedName>
</protein>
<dbReference type="Proteomes" id="UP000688947">
    <property type="component" value="Unassembled WGS sequence"/>
</dbReference>
<keyword evidence="1" id="KW-1133">Transmembrane helix</keyword>
<comment type="caution">
    <text evidence="2">The sequence shown here is derived from an EMBL/GenBank/DDBJ whole genome shotgun (WGS) entry which is preliminary data.</text>
</comment>
<keyword evidence="1" id="KW-0812">Transmembrane</keyword>
<sequence length="70" mass="8091">MQHGLKTACDVLKARFSWSLASYKDMLSDSQQQRSRNTLTTRKLRLRFIFCALQAGIVRLAPPWVWHGVT</sequence>
<gene>
    <name evidence="2" type="ORF">JG687_00013192</name>
</gene>
<evidence type="ECO:0000313" key="3">
    <source>
        <dbReference type="Proteomes" id="UP000688947"/>
    </source>
</evidence>